<dbReference type="Pfam" id="PF04971">
    <property type="entry name" value="Phage_holin_2_1"/>
    <property type="match status" value="1"/>
</dbReference>
<dbReference type="OrthoDB" id="5820234at2"/>
<accession>A0A1M7YZ25</accession>
<evidence type="ECO:0000256" key="1">
    <source>
        <dbReference type="SAM" id="Phobius"/>
    </source>
</evidence>
<dbReference type="Proteomes" id="UP000184600">
    <property type="component" value="Unassembled WGS sequence"/>
</dbReference>
<feature type="transmembrane region" description="Helical" evidence="1">
    <location>
        <begin position="7"/>
        <end position="25"/>
    </location>
</feature>
<reference evidence="3" key="1">
    <citation type="submission" date="2016-12" db="EMBL/GenBank/DDBJ databases">
        <authorList>
            <person name="Rodrigo-Torres L."/>
            <person name="Arahal R.D."/>
            <person name="Lucena T."/>
        </authorList>
    </citation>
    <scope>NUCLEOTIDE SEQUENCE [LARGE SCALE GENOMIC DNA]</scope>
</reference>
<keyword evidence="1" id="KW-0472">Membrane</keyword>
<dbReference type="GO" id="GO:0001907">
    <property type="term" value="P:symbiont-mediated killing of host cell"/>
    <property type="evidence" value="ECO:0007669"/>
    <property type="project" value="InterPro"/>
</dbReference>
<dbReference type="AlphaFoldDB" id="A0A1M7YZ25"/>
<dbReference type="RefSeq" id="WP_083601707.1">
    <property type="nucleotide sequence ID" value="NZ_AP024897.1"/>
</dbReference>
<gene>
    <name evidence="2" type="ORF">VQ7734_03661</name>
</gene>
<sequence>MRELHEKIMNYVAYLISASGMLFSSLSSEQWYFISSTLLGVITIYLNFWHKRKMQKIAQEQGVFRNENTVE</sequence>
<keyword evidence="3" id="KW-1185">Reference proteome</keyword>
<evidence type="ECO:0000313" key="2">
    <source>
        <dbReference type="EMBL" id="SHO57891.1"/>
    </source>
</evidence>
<name>A0A1M7YZ25_9VIBR</name>
<organism evidence="2 3">
    <name type="scientific">Vibrio quintilis</name>
    <dbReference type="NCBI Taxonomy" id="1117707"/>
    <lineage>
        <taxon>Bacteria</taxon>
        <taxon>Pseudomonadati</taxon>
        <taxon>Pseudomonadota</taxon>
        <taxon>Gammaproteobacteria</taxon>
        <taxon>Vibrionales</taxon>
        <taxon>Vibrionaceae</taxon>
        <taxon>Vibrio</taxon>
    </lineage>
</organism>
<dbReference type="EMBL" id="FRFG01000048">
    <property type="protein sequence ID" value="SHO57891.1"/>
    <property type="molecule type" value="Genomic_DNA"/>
</dbReference>
<dbReference type="GO" id="GO:0140911">
    <property type="term" value="F:pore-forming activity"/>
    <property type="evidence" value="ECO:0007669"/>
    <property type="project" value="InterPro"/>
</dbReference>
<feature type="transmembrane region" description="Helical" evidence="1">
    <location>
        <begin position="31"/>
        <end position="49"/>
    </location>
</feature>
<evidence type="ECO:0000313" key="3">
    <source>
        <dbReference type="Proteomes" id="UP000184600"/>
    </source>
</evidence>
<evidence type="ECO:0008006" key="4">
    <source>
        <dbReference type="Google" id="ProtNLM"/>
    </source>
</evidence>
<proteinExistence type="predicted"/>
<keyword evidence="1" id="KW-1133">Transmembrane helix</keyword>
<protein>
    <recommendedName>
        <fullName evidence="4">Lysis protein S</fullName>
    </recommendedName>
</protein>
<dbReference type="InterPro" id="IPR007054">
    <property type="entry name" value="Lysis_S"/>
</dbReference>
<keyword evidence="1" id="KW-0812">Transmembrane</keyword>
<dbReference type="STRING" id="1117707.VQ7734_03661"/>